<dbReference type="PANTHER" id="PTHR46644">
    <property type="entry name" value="DNA REPAIR PROTEIN XRCC2"/>
    <property type="match status" value="1"/>
</dbReference>
<dbReference type="OrthoDB" id="420422at2759"/>
<dbReference type="AlphaFoldDB" id="A0A9P6MS17"/>
<dbReference type="GO" id="GO:0005657">
    <property type="term" value="C:replication fork"/>
    <property type="evidence" value="ECO:0007669"/>
    <property type="project" value="InterPro"/>
</dbReference>
<accession>A0A9P6MS17</accession>
<dbReference type="GO" id="GO:0042148">
    <property type="term" value="P:DNA strand invasion"/>
    <property type="evidence" value="ECO:0007669"/>
    <property type="project" value="TreeGrafter"/>
</dbReference>
<dbReference type="GO" id="GO:0000724">
    <property type="term" value="P:double-strand break repair via homologous recombination"/>
    <property type="evidence" value="ECO:0007669"/>
    <property type="project" value="InterPro"/>
</dbReference>
<organism evidence="2 3">
    <name type="scientific">Entomortierella chlamydospora</name>
    <dbReference type="NCBI Taxonomy" id="101097"/>
    <lineage>
        <taxon>Eukaryota</taxon>
        <taxon>Fungi</taxon>
        <taxon>Fungi incertae sedis</taxon>
        <taxon>Mucoromycota</taxon>
        <taxon>Mortierellomycotina</taxon>
        <taxon>Mortierellomycetes</taxon>
        <taxon>Mortierellales</taxon>
        <taxon>Mortierellaceae</taxon>
        <taxon>Entomortierella</taxon>
    </lineage>
</organism>
<dbReference type="Proteomes" id="UP000703661">
    <property type="component" value="Unassembled WGS sequence"/>
</dbReference>
<dbReference type="InterPro" id="IPR030547">
    <property type="entry name" value="XRCC2"/>
</dbReference>
<name>A0A9P6MS17_9FUNG</name>
<evidence type="ECO:0000256" key="1">
    <source>
        <dbReference type="SAM" id="MobiDB-lite"/>
    </source>
</evidence>
<dbReference type="InterPro" id="IPR027417">
    <property type="entry name" value="P-loop_NTPase"/>
</dbReference>
<keyword evidence="3" id="KW-1185">Reference proteome</keyword>
<dbReference type="GO" id="GO:0005815">
    <property type="term" value="C:microtubule organizing center"/>
    <property type="evidence" value="ECO:0007669"/>
    <property type="project" value="TreeGrafter"/>
</dbReference>
<dbReference type="GO" id="GO:0000400">
    <property type="term" value="F:four-way junction DNA binding"/>
    <property type="evidence" value="ECO:0007669"/>
    <property type="project" value="TreeGrafter"/>
</dbReference>
<dbReference type="Gene3D" id="3.40.50.300">
    <property type="entry name" value="P-loop containing nucleotide triphosphate hydrolases"/>
    <property type="match status" value="1"/>
</dbReference>
<dbReference type="SUPFAM" id="SSF52540">
    <property type="entry name" value="P-loop containing nucleoside triphosphate hydrolases"/>
    <property type="match status" value="1"/>
</dbReference>
<dbReference type="GO" id="GO:0033063">
    <property type="term" value="C:Rad51B-Rad51C-Rad51D-XRCC2 complex"/>
    <property type="evidence" value="ECO:0007669"/>
    <property type="project" value="InterPro"/>
</dbReference>
<gene>
    <name evidence="2" type="primary">XRCC2</name>
    <name evidence="2" type="ORF">BGZ80_001287</name>
</gene>
<protein>
    <submittedName>
        <fullName evidence="2">DNA repair protein xrcc2</fullName>
    </submittedName>
</protein>
<dbReference type="PANTHER" id="PTHR46644:SF2">
    <property type="entry name" value="DNA REPAIR PROTEIN XRCC2"/>
    <property type="match status" value="1"/>
</dbReference>
<evidence type="ECO:0000313" key="2">
    <source>
        <dbReference type="EMBL" id="KAG0010654.1"/>
    </source>
</evidence>
<evidence type="ECO:0000313" key="3">
    <source>
        <dbReference type="Proteomes" id="UP000703661"/>
    </source>
</evidence>
<sequence>MLPSHRERLFQVQQESGLDFIQSLHEPAEYAPRLHHSRIVEPTTTASRADLNVAYHATAQPRTAHTSSLAGIPPGTSSIHATAGQNLGLDGIDSILDRYGLLQPGDMIDFYGPSCCGKTLYLYAIIISTILPRSWKYSKSKPAVLLNGKARSVIFLDMEQGFSVDRLRSLLYLEIIARLGLYEENEKTKAQNQPNNGGEKDETHDRQEILDVEEGRNIEQTGEREDNEVSREEQQYRWQESYHIDTQSPEMQSKIEQLMLSCLRNVHLFRPQDAISAIVILRTLDQYLASNTRVGSSSTSISNASPPFAILMIDSLSSFYWQERASNNHTRFTTVLIDALNRLVPRWKLIFISTTWSLPSRTLATDRTVTDALRARFRYRFLMQPRTLDRFDSEDDLVREWIKRQRERQQQKHMQRERGAKENVTGVVDNRDEYTGSVFQAQMLIPSVEHTRQELFRFSISDAAGVCSFNVPVQ</sequence>
<dbReference type="EMBL" id="JAAAID010001291">
    <property type="protein sequence ID" value="KAG0010654.1"/>
    <property type="molecule type" value="Genomic_DNA"/>
</dbReference>
<feature type="region of interest" description="Disordered" evidence="1">
    <location>
        <begin position="187"/>
        <end position="234"/>
    </location>
</feature>
<proteinExistence type="predicted"/>
<feature type="compositionally biased region" description="Basic and acidic residues" evidence="1">
    <location>
        <begin position="198"/>
        <end position="234"/>
    </location>
</feature>
<comment type="caution">
    <text evidence="2">The sequence shown here is derived from an EMBL/GenBank/DDBJ whole genome shotgun (WGS) entry which is preliminary data.</text>
</comment>
<reference evidence="2" key="1">
    <citation type="journal article" date="2020" name="Fungal Divers.">
        <title>Resolving the Mortierellaceae phylogeny through synthesis of multi-gene phylogenetics and phylogenomics.</title>
        <authorList>
            <person name="Vandepol N."/>
            <person name="Liber J."/>
            <person name="Desiro A."/>
            <person name="Na H."/>
            <person name="Kennedy M."/>
            <person name="Barry K."/>
            <person name="Grigoriev I.V."/>
            <person name="Miller A.N."/>
            <person name="O'Donnell K."/>
            <person name="Stajich J.E."/>
            <person name="Bonito G."/>
        </authorList>
    </citation>
    <scope>NUCLEOTIDE SEQUENCE</scope>
    <source>
        <strain evidence="2">NRRL 2769</strain>
    </source>
</reference>